<dbReference type="InterPro" id="IPR011006">
    <property type="entry name" value="CheY-like_superfamily"/>
</dbReference>
<dbReference type="Pfam" id="PF01584">
    <property type="entry name" value="CheW"/>
    <property type="match status" value="1"/>
</dbReference>
<evidence type="ECO:0000259" key="13">
    <source>
        <dbReference type="PROSITE" id="PS50894"/>
    </source>
</evidence>
<evidence type="ECO:0000256" key="2">
    <source>
        <dbReference type="ARBA" id="ARBA00012438"/>
    </source>
</evidence>
<dbReference type="FunFam" id="3.30.565.10:FF:000016">
    <property type="entry name" value="Chemotaxis protein CheA, putative"/>
    <property type="match status" value="1"/>
</dbReference>
<feature type="domain" description="CheW-like" evidence="12">
    <location>
        <begin position="465"/>
        <end position="599"/>
    </location>
</feature>
<evidence type="ECO:0000256" key="6">
    <source>
        <dbReference type="PROSITE-ProRule" id="PRU00110"/>
    </source>
</evidence>
<dbReference type="SUPFAM" id="SSF47226">
    <property type="entry name" value="Histidine-containing phosphotransfer domain, HPT domain"/>
    <property type="match status" value="1"/>
</dbReference>
<dbReference type="CDD" id="cd00088">
    <property type="entry name" value="HPT"/>
    <property type="match status" value="1"/>
</dbReference>
<dbReference type="STRING" id="584708.Apau_0473"/>
<evidence type="ECO:0000256" key="9">
    <source>
        <dbReference type="SAM" id="MobiDB-lite"/>
    </source>
</evidence>
<keyword evidence="4" id="KW-0808">Transferase</keyword>
<comment type="catalytic activity">
    <reaction evidence="1">
        <text>ATP + protein L-histidine = ADP + protein N-phospho-L-histidine.</text>
        <dbReference type="EC" id="2.7.13.3"/>
    </reaction>
</comment>
<dbReference type="PRINTS" id="PR00344">
    <property type="entry name" value="BCTRLSENSOR"/>
</dbReference>
<keyword evidence="15" id="KW-1185">Reference proteome</keyword>
<dbReference type="SMART" id="SM00260">
    <property type="entry name" value="CheW"/>
    <property type="match status" value="1"/>
</dbReference>
<dbReference type="EMBL" id="CM001022">
    <property type="protein sequence ID" value="EFQ22907.1"/>
    <property type="molecule type" value="Genomic_DNA"/>
</dbReference>
<dbReference type="InterPro" id="IPR005467">
    <property type="entry name" value="His_kinase_dom"/>
</dbReference>
<evidence type="ECO:0000256" key="3">
    <source>
        <dbReference type="ARBA" id="ARBA00022553"/>
    </source>
</evidence>
<evidence type="ECO:0000256" key="8">
    <source>
        <dbReference type="SAM" id="Coils"/>
    </source>
</evidence>
<gene>
    <name evidence="14" type="ORF">Apau_0473</name>
</gene>
<feature type="domain" description="HPt" evidence="13">
    <location>
        <begin position="7"/>
        <end position="110"/>
    </location>
</feature>
<dbReference type="InterPro" id="IPR036061">
    <property type="entry name" value="CheW-like_dom_sf"/>
</dbReference>
<feature type="coiled-coil region" evidence="8">
    <location>
        <begin position="232"/>
        <end position="259"/>
    </location>
</feature>
<proteinExistence type="predicted"/>
<dbReference type="HOGENOM" id="CLU_000650_2_1_0"/>
<evidence type="ECO:0000259" key="12">
    <source>
        <dbReference type="PROSITE" id="PS50851"/>
    </source>
</evidence>
<evidence type="ECO:0000256" key="5">
    <source>
        <dbReference type="ARBA" id="ARBA00022777"/>
    </source>
</evidence>
<evidence type="ECO:0000259" key="11">
    <source>
        <dbReference type="PROSITE" id="PS50110"/>
    </source>
</evidence>
<dbReference type="OrthoDB" id="9803176at2"/>
<dbReference type="PANTHER" id="PTHR43395:SF1">
    <property type="entry name" value="CHEMOTAXIS PROTEIN CHEA"/>
    <property type="match status" value="1"/>
</dbReference>
<dbReference type="Proteomes" id="UP000005096">
    <property type="component" value="Chromosome"/>
</dbReference>
<dbReference type="SMART" id="SM00073">
    <property type="entry name" value="HPT"/>
    <property type="match status" value="1"/>
</dbReference>
<dbReference type="PROSITE" id="PS50851">
    <property type="entry name" value="CHEW"/>
    <property type="match status" value="1"/>
</dbReference>
<feature type="compositionally biased region" description="Pro residues" evidence="9">
    <location>
        <begin position="140"/>
        <end position="154"/>
    </location>
</feature>
<dbReference type="Gene3D" id="1.20.120.160">
    <property type="entry name" value="HPT domain"/>
    <property type="match status" value="1"/>
</dbReference>
<dbReference type="GO" id="GO:0006935">
    <property type="term" value="P:chemotaxis"/>
    <property type="evidence" value="ECO:0007669"/>
    <property type="project" value="UniProtKB-KW"/>
</dbReference>
<feature type="domain" description="Histidine kinase" evidence="10">
    <location>
        <begin position="214"/>
        <end position="463"/>
    </location>
</feature>
<organism evidence="14 15">
    <name type="scientific">Aminomonas paucivorans DSM 12260</name>
    <dbReference type="NCBI Taxonomy" id="584708"/>
    <lineage>
        <taxon>Bacteria</taxon>
        <taxon>Thermotogati</taxon>
        <taxon>Synergistota</taxon>
        <taxon>Synergistia</taxon>
        <taxon>Synergistales</taxon>
        <taxon>Synergistaceae</taxon>
        <taxon>Aminomonas</taxon>
    </lineage>
</organism>
<dbReference type="PROSITE" id="PS50110">
    <property type="entry name" value="RESPONSE_REGULATORY"/>
    <property type="match status" value="1"/>
</dbReference>
<dbReference type="Gene3D" id="2.30.30.40">
    <property type="entry name" value="SH3 Domains"/>
    <property type="match status" value="1"/>
</dbReference>
<dbReference type="PROSITE" id="PS50109">
    <property type="entry name" value="HIS_KIN"/>
    <property type="match status" value="1"/>
</dbReference>
<keyword evidence="8" id="KW-0175">Coiled coil</keyword>
<dbReference type="InterPro" id="IPR036641">
    <property type="entry name" value="HPT_dom_sf"/>
</dbReference>
<dbReference type="SUPFAM" id="SSF50341">
    <property type="entry name" value="CheW-like"/>
    <property type="match status" value="1"/>
</dbReference>
<dbReference type="PROSITE" id="PS50894">
    <property type="entry name" value="HPT"/>
    <property type="match status" value="1"/>
</dbReference>
<evidence type="ECO:0000256" key="1">
    <source>
        <dbReference type="ARBA" id="ARBA00000085"/>
    </source>
</evidence>
<name>E3CZX5_9BACT</name>
<keyword evidence="5 14" id="KW-0418">Kinase</keyword>
<dbReference type="SMART" id="SM01231">
    <property type="entry name" value="H-kinase_dim"/>
    <property type="match status" value="1"/>
</dbReference>
<feature type="domain" description="Response regulatory" evidence="11">
    <location>
        <begin position="617"/>
        <end position="733"/>
    </location>
</feature>
<dbReference type="InterPro" id="IPR051315">
    <property type="entry name" value="Bact_Chemotaxis_CheA"/>
</dbReference>
<evidence type="ECO:0000256" key="7">
    <source>
        <dbReference type="PROSITE-ProRule" id="PRU00169"/>
    </source>
</evidence>
<dbReference type="InterPro" id="IPR001789">
    <property type="entry name" value="Sig_transdc_resp-reg_receiver"/>
</dbReference>
<dbReference type="GO" id="GO:0000155">
    <property type="term" value="F:phosphorelay sensor kinase activity"/>
    <property type="evidence" value="ECO:0007669"/>
    <property type="project" value="InterPro"/>
</dbReference>
<feature type="region of interest" description="Disordered" evidence="9">
    <location>
        <begin position="127"/>
        <end position="163"/>
    </location>
</feature>
<dbReference type="SUPFAM" id="SSF55874">
    <property type="entry name" value="ATPase domain of HSP90 chaperone/DNA topoisomerase II/histidine kinase"/>
    <property type="match status" value="1"/>
</dbReference>
<dbReference type="Pfam" id="PF01627">
    <property type="entry name" value="Hpt"/>
    <property type="match status" value="1"/>
</dbReference>
<dbReference type="InterPro" id="IPR002545">
    <property type="entry name" value="CheW-lke_dom"/>
</dbReference>
<reference evidence="14 15" key="1">
    <citation type="journal article" date="2010" name="Stand. Genomic Sci.">
        <title>Non-contiguous finished genome sequence of Aminomonas paucivorans type strain (GLU-3).</title>
        <authorList>
            <person name="Pitluck S."/>
            <person name="Yasawong M."/>
            <person name="Held B."/>
            <person name="Lapidus A."/>
            <person name="Nolan M."/>
            <person name="Copeland A."/>
            <person name="Lucas S."/>
            <person name="Del Rio T.G."/>
            <person name="Tice H."/>
            <person name="Cheng J.F."/>
            <person name="Chertkov O."/>
            <person name="Goodwin L."/>
            <person name="Tapia R."/>
            <person name="Han C."/>
            <person name="Liolios K."/>
            <person name="Ivanova N."/>
            <person name="Mavromatis K."/>
            <person name="Ovchinnikova G."/>
            <person name="Pati A."/>
            <person name="Chen A."/>
            <person name="Palaniappan K."/>
            <person name="Land M."/>
            <person name="Hauser L."/>
            <person name="Chang Y.J."/>
            <person name="Jeffries C.D."/>
            <person name="Pukall R."/>
            <person name="Spring S."/>
            <person name="Rohde M."/>
            <person name="Sikorski J."/>
            <person name="Goker M."/>
            <person name="Woyke T."/>
            <person name="Bristow J."/>
            <person name="Eisen J.A."/>
            <person name="Markowitz V."/>
            <person name="Hugenholtz P."/>
            <person name="Kyrpides N.C."/>
            <person name="Klenk H.P."/>
        </authorList>
    </citation>
    <scope>NUCLEOTIDE SEQUENCE [LARGE SCALE GENOMIC DNA]</scope>
    <source>
        <strain evidence="14 15">DSM 12260</strain>
    </source>
</reference>
<evidence type="ECO:0000313" key="14">
    <source>
        <dbReference type="EMBL" id="EFQ22907.1"/>
    </source>
</evidence>
<sequence>MSGSDLSPEFLEELRGDFAVEAAEHLQTVVSGLLDLEKDPESPAREAVYRAVHSMKGAAHAVQLPRVASLCQPLESVLSGMRKGLLHLNPSGFDLLHRTADALGELVAGRDDGTSPGLARELEGLCLGASPPRAPSQEETPPPALQEPEAPSPEAPSGDLRANRDTVRIETQKLDSLLLQAEDLLSLKLSLAQRLGEVEEALSRCLPWRKGWEKTLHALKSSSGQEALRPLLEEHRARMEDLQDRLRRLRKEMRRDLLAADRSLSSLMESAKGVLMLPLGTILQGYPKVVRDLCRLLGKEAALTVSGEDTPMDKRILEGLKDPLLHLLRNGVDHGLEPPEERLRQGKPPAGNLSLRVHRQEGNRVEIVLSDDGRGIDPRALRQSAVKAGVLSSQDAEALDDAAALGLLFRSGVSTSPLVTDISGRGLGMAIVEEGVQKLGGSVTVRSVPGVGTTFLLSLPLTLATFRGLLVREGGRSFLVPTGSILRVLRIPRDQISSVGSRETFRMDGIPLGLARLGGVLGLPPGPETGPHLPVLVLTSGSSRLGFAVDQILEEQEALLKPLGPQLVRVRHLAGATVLGSGEVVPVLHAGDLIRSALEGEASVRAGSSREEDRRPSVLLVEDSITSRTLLRNILSAAGHEVTTAVDGEEGWNLVREGSFDLVVSDVEMPRMSGFDLTARIRSDPRLQELPVVLVTSLESREDRERGAEVGADAYIVKRGFDQGNLLDAVRRLL</sequence>
<dbReference type="SMART" id="SM00387">
    <property type="entry name" value="HATPase_c"/>
    <property type="match status" value="1"/>
</dbReference>
<dbReference type="InterPro" id="IPR036890">
    <property type="entry name" value="HATPase_C_sf"/>
</dbReference>
<feature type="modified residue" description="4-aspartylphosphate" evidence="7">
    <location>
        <position position="666"/>
    </location>
</feature>
<dbReference type="Pfam" id="PF00072">
    <property type="entry name" value="Response_reg"/>
    <property type="match status" value="1"/>
</dbReference>
<dbReference type="InterPro" id="IPR008207">
    <property type="entry name" value="Sig_transdc_His_kin_Hpt_dom"/>
</dbReference>
<protein>
    <recommendedName>
        <fullName evidence="2">histidine kinase</fullName>
        <ecNumber evidence="2">2.7.13.3</ecNumber>
    </recommendedName>
</protein>
<dbReference type="InterPro" id="IPR004358">
    <property type="entry name" value="Sig_transdc_His_kin-like_C"/>
</dbReference>
<dbReference type="RefSeq" id="WP_006300060.1">
    <property type="nucleotide sequence ID" value="NZ_CM001022.1"/>
</dbReference>
<evidence type="ECO:0000259" key="10">
    <source>
        <dbReference type="PROSITE" id="PS50109"/>
    </source>
</evidence>
<dbReference type="eggNOG" id="COG0643">
    <property type="taxonomic scope" value="Bacteria"/>
</dbReference>
<dbReference type="GO" id="GO:0005737">
    <property type="term" value="C:cytoplasm"/>
    <property type="evidence" value="ECO:0007669"/>
    <property type="project" value="InterPro"/>
</dbReference>
<keyword evidence="3 7" id="KW-0597">Phosphoprotein</keyword>
<evidence type="ECO:0000256" key="4">
    <source>
        <dbReference type="ARBA" id="ARBA00022679"/>
    </source>
</evidence>
<dbReference type="EC" id="2.7.13.3" evidence="2"/>
<dbReference type="Gene3D" id="3.40.50.2300">
    <property type="match status" value="1"/>
</dbReference>
<dbReference type="AlphaFoldDB" id="E3CZX5"/>
<dbReference type="InterPro" id="IPR003594">
    <property type="entry name" value="HATPase_dom"/>
</dbReference>
<dbReference type="Gene3D" id="3.30.565.10">
    <property type="entry name" value="Histidine kinase-like ATPase, C-terminal domain"/>
    <property type="match status" value="1"/>
</dbReference>
<dbReference type="Pfam" id="PF02518">
    <property type="entry name" value="HATPase_c"/>
    <property type="match status" value="1"/>
</dbReference>
<accession>E3CZX5</accession>
<dbReference type="InterPro" id="IPR004105">
    <property type="entry name" value="CheA-like_dim"/>
</dbReference>
<dbReference type="SUPFAM" id="SSF52172">
    <property type="entry name" value="CheY-like"/>
    <property type="match status" value="1"/>
</dbReference>
<dbReference type="PaxDb" id="584708-Apau_0473"/>
<dbReference type="PANTHER" id="PTHR43395">
    <property type="entry name" value="SENSOR HISTIDINE KINASE CHEA"/>
    <property type="match status" value="1"/>
</dbReference>
<dbReference type="SMART" id="SM00448">
    <property type="entry name" value="REC"/>
    <property type="match status" value="1"/>
</dbReference>
<evidence type="ECO:0000313" key="15">
    <source>
        <dbReference type="Proteomes" id="UP000005096"/>
    </source>
</evidence>
<feature type="modified residue" description="Phosphohistidine" evidence="6">
    <location>
        <position position="53"/>
    </location>
</feature>